<reference evidence="1" key="2">
    <citation type="journal article" date="2015" name="Data Brief">
        <title>Shoot transcriptome of the giant reed, Arundo donax.</title>
        <authorList>
            <person name="Barrero R.A."/>
            <person name="Guerrero F.D."/>
            <person name="Moolhuijzen P."/>
            <person name="Goolsby J.A."/>
            <person name="Tidwell J."/>
            <person name="Bellgard S.E."/>
            <person name="Bellgard M.I."/>
        </authorList>
    </citation>
    <scope>NUCLEOTIDE SEQUENCE</scope>
    <source>
        <tissue evidence="1">Shoot tissue taken approximately 20 cm above the soil surface</tissue>
    </source>
</reference>
<evidence type="ECO:0000313" key="1">
    <source>
        <dbReference type="EMBL" id="JAD72682.1"/>
    </source>
</evidence>
<name>A0A0A9CMF1_ARUDO</name>
<proteinExistence type="predicted"/>
<protein>
    <submittedName>
        <fullName evidence="1">Uncharacterized protein</fullName>
    </submittedName>
</protein>
<dbReference type="EMBL" id="GBRH01225213">
    <property type="protein sequence ID" value="JAD72682.1"/>
    <property type="molecule type" value="Transcribed_RNA"/>
</dbReference>
<reference evidence="1" key="1">
    <citation type="submission" date="2014-09" db="EMBL/GenBank/DDBJ databases">
        <authorList>
            <person name="Magalhaes I.L.F."/>
            <person name="Oliveira U."/>
            <person name="Santos F.R."/>
            <person name="Vidigal T.H.D.A."/>
            <person name="Brescovit A.D."/>
            <person name="Santos A.J."/>
        </authorList>
    </citation>
    <scope>NUCLEOTIDE SEQUENCE</scope>
    <source>
        <tissue evidence="1">Shoot tissue taken approximately 20 cm above the soil surface</tissue>
    </source>
</reference>
<accession>A0A0A9CMF1</accession>
<organism evidence="1">
    <name type="scientific">Arundo donax</name>
    <name type="common">Giant reed</name>
    <name type="synonym">Donax arundinaceus</name>
    <dbReference type="NCBI Taxonomy" id="35708"/>
    <lineage>
        <taxon>Eukaryota</taxon>
        <taxon>Viridiplantae</taxon>
        <taxon>Streptophyta</taxon>
        <taxon>Embryophyta</taxon>
        <taxon>Tracheophyta</taxon>
        <taxon>Spermatophyta</taxon>
        <taxon>Magnoliopsida</taxon>
        <taxon>Liliopsida</taxon>
        <taxon>Poales</taxon>
        <taxon>Poaceae</taxon>
        <taxon>PACMAD clade</taxon>
        <taxon>Arundinoideae</taxon>
        <taxon>Arundineae</taxon>
        <taxon>Arundo</taxon>
    </lineage>
</organism>
<sequence length="38" mass="4369">MCLLVHQSNEPCIEVVSIPTQMITMSSLQLPDHFRQEI</sequence>
<dbReference type="AlphaFoldDB" id="A0A0A9CMF1"/>